<accession>A0A2P0QGM1</accession>
<reference evidence="1" key="1">
    <citation type="submission" date="2016-03" db="EMBL/GenBank/DDBJ databases">
        <title>The evolution of Pseudomonas syringae pv. actinidiae in New Zealand.</title>
        <authorList>
            <person name="Taiaroa G."/>
            <person name="Poulter R.T.M."/>
            <person name="Lamont I."/>
            <person name="Stockwell P."/>
            <person name="Butler M.I."/>
        </authorList>
    </citation>
    <scope>NUCLEOTIDE SEQUENCE</scope>
    <source>
        <strain evidence="1">SR121</strain>
    </source>
</reference>
<sequence>MDIYRVVPFLDRAKELLKASDENSKRYAALELRFALENVVYRQMRQYGDVLPGKVLGMWKPDQMLKALISFDPINENGGELAFALRNGDELPADSDFKAIGSTKSIPWKDFRRYYNKLGSYLHSPVIKADEQKVKKIAKEDFAKIISCLEDVAKATAVFAVKAVVSGECECGDVLYVGQREFDNDDVVHCSNRRCNLLWKKWTEEDGRQILVKVETFIFDCSDCQAVIPVPPAQMWQPIRCSNCSSRFVVEVRLSKVEEED</sequence>
<dbReference type="RefSeq" id="WP_058825450.1">
    <property type="nucleotide sequence ID" value="NZ_MOMM01000150.1"/>
</dbReference>
<dbReference type="AlphaFoldDB" id="A0A2P0QGM1"/>
<evidence type="ECO:0000313" key="1">
    <source>
        <dbReference type="EMBL" id="ARO45562.1"/>
    </source>
</evidence>
<proteinExistence type="predicted"/>
<protein>
    <submittedName>
        <fullName evidence="1">Uncharacterized protein</fullName>
    </submittedName>
</protein>
<organism evidence="1">
    <name type="scientific">Pseudomonas syringae pv. actinidiae</name>
    <dbReference type="NCBI Taxonomy" id="103796"/>
    <lineage>
        <taxon>Bacteria</taxon>
        <taxon>Pseudomonadati</taxon>
        <taxon>Pseudomonadota</taxon>
        <taxon>Gammaproteobacteria</taxon>
        <taxon>Pseudomonadales</taxon>
        <taxon>Pseudomonadaceae</taxon>
        <taxon>Pseudomonas</taxon>
        <taxon>Pseudomonas syringae</taxon>
    </lineage>
</organism>
<name>A0A2P0QGM1_PSESF</name>
<dbReference type="EMBL" id="KX009066">
    <property type="protein sequence ID" value="ARO45562.1"/>
    <property type="molecule type" value="Genomic_DNA"/>
</dbReference>